<evidence type="ECO:0000256" key="1">
    <source>
        <dbReference type="SAM" id="MobiDB-lite"/>
    </source>
</evidence>
<proteinExistence type="predicted"/>
<evidence type="ECO:0000313" key="2">
    <source>
        <dbReference type="EMBL" id="GGL91808.1"/>
    </source>
</evidence>
<sequence>MGDSPAALSPGRGPGPAVPVAPVPRQVHPPRQRRAGLEPVEQVAGAGGRPADLVPVDRVDERFPGRAAVPRRDAPPALLAIDRRAGSVLADAGCHGQHVVAAADGVEASPAALLSPRPRLRRRGKGYPGSSPTAGSV</sequence>
<accession>A0A917SQ00</accession>
<protein>
    <submittedName>
        <fullName evidence="2">Uncharacterized protein</fullName>
    </submittedName>
</protein>
<gene>
    <name evidence="2" type="ORF">GCM10011594_09500</name>
</gene>
<feature type="region of interest" description="Disordered" evidence="1">
    <location>
        <begin position="112"/>
        <end position="137"/>
    </location>
</feature>
<reference evidence="2" key="2">
    <citation type="submission" date="2020-09" db="EMBL/GenBank/DDBJ databases">
        <authorList>
            <person name="Sun Q."/>
            <person name="Zhou Y."/>
        </authorList>
    </citation>
    <scope>NUCLEOTIDE SEQUENCE</scope>
    <source>
        <strain evidence="2">CGMCC 4.7308</strain>
    </source>
</reference>
<dbReference type="Proteomes" id="UP000655208">
    <property type="component" value="Unassembled WGS sequence"/>
</dbReference>
<evidence type="ECO:0000313" key="3">
    <source>
        <dbReference type="Proteomes" id="UP000655208"/>
    </source>
</evidence>
<organism evidence="2 3">
    <name type="scientific">Nakamurella endophytica</name>
    <dbReference type="NCBI Taxonomy" id="1748367"/>
    <lineage>
        <taxon>Bacteria</taxon>
        <taxon>Bacillati</taxon>
        <taxon>Actinomycetota</taxon>
        <taxon>Actinomycetes</taxon>
        <taxon>Nakamurellales</taxon>
        <taxon>Nakamurellaceae</taxon>
        <taxon>Nakamurella</taxon>
    </lineage>
</organism>
<comment type="caution">
    <text evidence="2">The sequence shown here is derived from an EMBL/GenBank/DDBJ whole genome shotgun (WGS) entry which is preliminary data.</text>
</comment>
<feature type="region of interest" description="Disordered" evidence="1">
    <location>
        <begin position="1"/>
        <end position="35"/>
    </location>
</feature>
<reference evidence="2" key="1">
    <citation type="journal article" date="2014" name="Int. J. Syst. Evol. Microbiol.">
        <title>Complete genome sequence of Corynebacterium casei LMG S-19264T (=DSM 44701T), isolated from a smear-ripened cheese.</title>
        <authorList>
            <consortium name="US DOE Joint Genome Institute (JGI-PGF)"/>
            <person name="Walter F."/>
            <person name="Albersmeier A."/>
            <person name="Kalinowski J."/>
            <person name="Ruckert C."/>
        </authorList>
    </citation>
    <scope>NUCLEOTIDE SEQUENCE</scope>
    <source>
        <strain evidence="2">CGMCC 4.7308</strain>
    </source>
</reference>
<dbReference type="EMBL" id="BMNA01000002">
    <property type="protein sequence ID" value="GGL91808.1"/>
    <property type="molecule type" value="Genomic_DNA"/>
</dbReference>
<keyword evidence="3" id="KW-1185">Reference proteome</keyword>
<dbReference type="AlphaFoldDB" id="A0A917SQ00"/>
<name>A0A917SQ00_9ACTN</name>